<evidence type="ECO:0000256" key="2">
    <source>
        <dbReference type="PROSITE-ProRule" id="PRU00169"/>
    </source>
</evidence>
<dbReference type="KEGG" id="dcb:C3Y92_14485"/>
<keyword evidence="1" id="KW-0238">DNA-binding</keyword>
<dbReference type="AlphaFoldDB" id="A0A4P6HNX1"/>
<dbReference type="Proteomes" id="UP000293296">
    <property type="component" value="Chromosome"/>
</dbReference>
<accession>A0A4P6HNX1</accession>
<dbReference type="GO" id="GO:0006355">
    <property type="term" value="P:regulation of DNA-templated transcription"/>
    <property type="evidence" value="ECO:0007669"/>
    <property type="project" value="TreeGrafter"/>
</dbReference>
<evidence type="ECO:0000259" key="3">
    <source>
        <dbReference type="PROSITE" id="PS50110"/>
    </source>
</evidence>
<dbReference type="OrthoDB" id="9800029at2"/>
<sequence length="129" mass="13747">MADPIRVLIVDDEERFRETLAKLLGRHGFVVREAGSGPAALELLAQAPCDVIVLDVKMPGMTGADALPLLRAACPEAEVLVLTGHASVDIASTMIAGGAADYLLKPCPTEELEGAIRAVYDRRQATRPR</sequence>
<dbReference type="PANTHER" id="PTHR48111:SF50">
    <property type="entry name" value="KDP OPERON TRANSCRIPTIONAL REGULATORY PROTEIN KDPE"/>
    <property type="match status" value="1"/>
</dbReference>
<evidence type="ECO:0000313" key="4">
    <source>
        <dbReference type="EMBL" id="QAZ68364.1"/>
    </source>
</evidence>
<dbReference type="RefSeq" id="WP_129353786.1">
    <property type="nucleotide sequence ID" value="NZ_CP026538.1"/>
</dbReference>
<keyword evidence="5" id="KW-1185">Reference proteome</keyword>
<dbReference type="GO" id="GO:0032993">
    <property type="term" value="C:protein-DNA complex"/>
    <property type="evidence" value="ECO:0007669"/>
    <property type="project" value="TreeGrafter"/>
</dbReference>
<dbReference type="SUPFAM" id="SSF52172">
    <property type="entry name" value="CheY-like"/>
    <property type="match status" value="1"/>
</dbReference>
<protein>
    <submittedName>
        <fullName evidence="4">Response regulator</fullName>
    </submittedName>
</protein>
<dbReference type="PANTHER" id="PTHR48111">
    <property type="entry name" value="REGULATOR OF RPOS"/>
    <property type="match status" value="1"/>
</dbReference>
<dbReference type="CDD" id="cd17535">
    <property type="entry name" value="REC_NarL-like"/>
    <property type="match status" value="1"/>
</dbReference>
<dbReference type="InterPro" id="IPR011006">
    <property type="entry name" value="CheY-like_superfamily"/>
</dbReference>
<dbReference type="Gene3D" id="3.40.50.2300">
    <property type="match status" value="1"/>
</dbReference>
<dbReference type="GO" id="GO:0005829">
    <property type="term" value="C:cytosol"/>
    <property type="evidence" value="ECO:0007669"/>
    <property type="project" value="TreeGrafter"/>
</dbReference>
<name>A0A4P6HNX1_9BACT</name>
<dbReference type="SMART" id="SM00448">
    <property type="entry name" value="REC"/>
    <property type="match status" value="1"/>
</dbReference>
<feature type="modified residue" description="4-aspartylphosphate" evidence="2">
    <location>
        <position position="55"/>
    </location>
</feature>
<dbReference type="GO" id="GO:0000156">
    <property type="term" value="F:phosphorelay response regulator activity"/>
    <property type="evidence" value="ECO:0007669"/>
    <property type="project" value="TreeGrafter"/>
</dbReference>
<proteinExistence type="predicted"/>
<reference evidence="4 5" key="1">
    <citation type="submission" date="2018-02" db="EMBL/GenBank/DDBJ databases">
        <title>Genome sequence of Desulfovibrio carbinolicus DSM 3852.</title>
        <authorList>
            <person name="Wilbanks E."/>
            <person name="Skennerton C.T."/>
            <person name="Orphan V.J."/>
        </authorList>
    </citation>
    <scope>NUCLEOTIDE SEQUENCE [LARGE SCALE GENOMIC DNA]</scope>
    <source>
        <strain evidence="4 5">DSM 3852</strain>
    </source>
</reference>
<evidence type="ECO:0000313" key="5">
    <source>
        <dbReference type="Proteomes" id="UP000293296"/>
    </source>
</evidence>
<evidence type="ECO:0000256" key="1">
    <source>
        <dbReference type="ARBA" id="ARBA00023125"/>
    </source>
</evidence>
<organism evidence="4 5">
    <name type="scientific">Solidesulfovibrio carbinolicus</name>
    <dbReference type="NCBI Taxonomy" id="296842"/>
    <lineage>
        <taxon>Bacteria</taxon>
        <taxon>Pseudomonadati</taxon>
        <taxon>Thermodesulfobacteriota</taxon>
        <taxon>Desulfovibrionia</taxon>
        <taxon>Desulfovibrionales</taxon>
        <taxon>Desulfovibrionaceae</taxon>
        <taxon>Solidesulfovibrio</taxon>
    </lineage>
</organism>
<dbReference type="PROSITE" id="PS50110">
    <property type="entry name" value="RESPONSE_REGULATORY"/>
    <property type="match status" value="1"/>
</dbReference>
<gene>
    <name evidence="4" type="ORF">C3Y92_14485</name>
</gene>
<dbReference type="InterPro" id="IPR001789">
    <property type="entry name" value="Sig_transdc_resp-reg_receiver"/>
</dbReference>
<dbReference type="EMBL" id="CP026538">
    <property type="protein sequence ID" value="QAZ68364.1"/>
    <property type="molecule type" value="Genomic_DNA"/>
</dbReference>
<keyword evidence="2" id="KW-0597">Phosphoprotein</keyword>
<dbReference type="GO" id="GO:0000976">
    <property type="term" value="F:transcription cis-regulatory region binding"/>
    <property type="evidence" value="ECO:0007669"/>
    <property type="project" value="TreeGrafter"/>
</dbReference>
<dbReference type="Pfam" id="PF00072">
    <property type="entry name" value="Response_reg"/>
    <property type="match status" value="1"/>
</dbReference>
<dbReference type="InterPro" id="IPR039420">
    <property type="entry name" value="WalR-like"/>
</dbReference>
<dbReference type="InterPro" id="IPR058245">
    <property type="entry name" value="NreC/VraR/RcsB-like_REC"/>
</dbReference>
<feature type="domain" description="Response regulatory" evidence="3">
    <location>
        <begin position="6"/>
        <end position="120"/>
    </location>
</feature>